<dbReference type="GO" id="GO:0022857">
    <property type="term" value="F:transmembrane transporter activity"/>
    <property type="evidence" value="ECO:0007669"/>
    <property type="project" value="UniProtKB-UniRule"/>
</dbReference>
<dbReference type="Proteomes" id="UP000027180">
    <property type="component" value="Chromosome"/>
</dbReference>
<reference evidence="9 10" key="1">
    <citation type="submission" date="2013-12" db="EMBL/GenBank/DDBJ databases">
        <title>Complete genome sequence of Rhizobium etli bv. mimosae IE4771.</title>
        <authorList>
            <person name="Bustos P."/>
            <person name="Santamaria R.I."/>
            <person name="Lozano L."/>
            <person name="Ormeno-Orrillo E."/>
            <person name="Rogel M.A."/>
            <person name="Romero D."/>
            <person name="Cevallos M.A."/>
            <person name="Martinez-Romero E."/>
            <person name="Gonzalez V."/>
        </authorList>
    </citation>
    <scope>NUCLEOTIDE SEQUENCE [LARGE SCALE GENOMIC DNA]</scope>
    <source>
        <strain evidence="9 10">IE4771</strain>
    </source>
</reference>
<sequence length="426" mass="44529">MTVIILMGVFLLLMLIDVPIAIALMGGAMVAMIATGEGLMPAAQSMLTTVDSFSLLAIPLFIAAGDLMNRGGITSRLVDLSSAMVGHIRGSLAQTGVIAAMFFGGVSGSAVADTAAVGSAIIPPMVKQGYDRAFSAALIATSGTLGMLMPTSITLIIFALTANVSIARLLLAGLIPGVVTAVMLCIYAYVYSVRKGYTAGVPFSFRRLLRAFGGAIIPGVTPGIIVTGIVGGVFTPTEAGAVAVVYAALIGLFYYRELNLKSLLDCAVHTSLITGLVLFLIFTSFAFSWVITLERVPELFSNYLLGGTTSPVVVFILMNLFLLAIGTFLDPTPTILITVPIFLPIAVQFGIDPIHFGIIFALNMAIAQVSPPAGSVLFTACGIARVSMVQVTPPLMPFMAVQLISLILFILAPSLVLFLPNLIMGN</sequence>
<dbReference type="NCBIfam" id="TIGR00786">
    <property type="entry name" value="dctM"/>
    <property type="match status" value="1"/>
</dbReference>
<dbReference type="RefSeq" id="WP_038689066.1">
    <property type="nucleotide sequence ID" value="NZ_CP006986.1"/>
</dbReference>
<keyword evidence="2" id="KW-1003">Cell membrane</keyword>
<dbReference type="KEGG" id="rei:IE4771_CH02324"/>
<evidence type="ECO:0000259" key="8">
    <source>
        <dbReference type="Pfam" id="PF06808"/>
    </source>
</evidence>
<feature type="transmembrane region" description="Helical" evidence="7">
    <location>
        <begin position="6"/>
        <end position="34"/>
    </location>
</feature>
<protein>
    <recommendedName>
        <fullName evidence="7">TRAP transporter large permease protein</fullName>
    </recommendedName>
</protein>
<dbReference type="Pfam" id="PF06808">
    <property type="entry name" value="DctM"/>
    <property type="match status" value="1"/>
</dbReference>
<gene>
    <name evidence="9" type="ORF">IE4771_CH02324</name>
</gene>
<feature type="transmembrane region" description="Helical" evidence="7">
    <location>
        <begin position="403"/>
        <end position="423"/>
    </location>
</feature>
<feature type="transmembrane region" description="Helical" evidence="7">
    <location>
        <begin position="303"/>
        <end position="329"/>
    </location>
</feature>
<keyword evidence="5 7" id="KW-1133">Transmembrane helix</keyword>
<comment type="caution">
    <text evidence="7">Lacks conserved residue(s) required for the propagation of feature annotation.</text>
</comment>
<name>A0A060I796_RHIET</name>
<proteinExistence type="inferred from homology"/>
<dbReference type="GO" id="GO:0005886">
    <property type="term" value="C:plasma membrane"/>
    <property type="evidence" value="ECO:0007669"/>
    <property type="project" value="UniProtKB-SubCell"/>
</dbReference>
<keyword evidence="3 7" id="KW-0997">Cell inner membrane</keyword>
<dbReference type="AlphaFoldDB" id="A0A060I796"/>
<comment type="subunit">
    <text evidence="7">The complex comprises the extracytoplasmic solute receptor protein and the two transmembrane proteins.</text>
</comment>
<feature type="transmembrane region" description="Helical" evidence="7">
    <location>
        <begin position="239"/>
        <end position="255"/>
    </location>
</feature>
<dbReference type="HOGENOM" id="CLU_019824_4_1_5"/>
<accession>A0A060I796</accession>
<comment type="similarity">
    <text evidence="7">Belongs to the TRAP transporter large permease family.</text>
</comment>
<dbReference type="InterPro" id="IPR004681">
    <property type="entry name" value="TRAP_DctM"/>
</dbReference>
<dbReference type="PANTHER" id="PTHR33362">
    <property type="entry name" value="SIALIC ACID TRAP TRANSPORTER PERMEASE PROTEIN SIAT-RELATED"/>
    <property type="match status" value="1"/>
</dbReference>
<feature type="transmembrane region" description="Helical" evidence="7">
    <location>
        <begin position="134"/>
        <end position="160"/>
    </location>
</feature>
<evidence type="ECO:0000256" key="3">
    <source>
        <dbReference type="ARBA" id="ARBA00022519"/>
    </source>
</evidence>
<feature type="transmembrane region" description="Helical" evidence="7">
    <location>
        <begin position="211"/>
        <end position="233"/>
    </location>
</feature>
<dbReference type="InterPro" id="IPR010656">
    <property type="entry name" value="DctM"/>
</dbReference>
<feature type="transmembrane region" description="Helical" evidence="7">
    <location>
        <begin position="166"/>
        <end position="190"/>
    </location>
</feature>
<evidence type="ECO:0000256" key="5">
    <source>
        <dbReference type="ARBA" id="ARBA00022989"/>
    </source>
</evidence>
<evidence type="ECO:0000256" key="4">
    <source>
        <dbReference type="ARBA" id="ARBA00022692"/>
    </source>
</evidence>
<evidence type="ECO:0000256" key="7">
    <source>
        <dbReference type="RuleBase" id="RU369079"/>
    </source>
</evidence>
<feature type="transmembrane region" description="Helical" evidence="7">
    <location>
        <begin position="46"/>
        <end position="65"/>
    </location>
</feature>
<evidence type="ECO:0000256" key="1">
    <source>
        <dbReference type="ARBA" id="ARBA00004429"/>
    </source>
</evidence>
<evidence type="ECO:0000313" key="10">
    <source>
        <dbReference type="Proteomes" id="UP000027180"/>
    </source>
</evidence>
<keyword evidence="6 7" id="KW-0472">Membrane</keyword>
<feature type="domain" description="TRAP C4-dicarboxylate transport system permease DctM subunit" evidence="8">
    <location>
        <begin position="8"/>
        <end position="414"/>
    </location>
</feature>
<comment type="function">
    <text evidence="7">Part of the tripartite ATP-independent periplasmic (TRAP) transport system.</text>
</comment>
<keyword evidence="4 7" id="KW-0812">Transmembrane</keyword>
<comment type="subcellular location">
    <subcellularLocation>
        <location evidence="1 7">Cell inner membrane</location>
        <topology evidence="1 7">Multi-pass membrane protein</topology>
    </subcellularLocation>
</comment>
<evidence type="ECO:0000256" key="2">
    <source>
        <dbReference type="ARBA" id="ARBA00022475"/>
    </source>
</evidence>
<evidence type="ECO:0000313" key="9">
    <source>
        <dbReference type="EMBL" id="AIC27431.1"/>
    </source>
</evidence>
<organism evidence="9 10">
    <name type="scientific">Rhizobium etli bv. mimosae str. IE4771</name>
    <dbReference type="NCBI Taxonomy" id="1432050"/>
    <lineage>
        <taxon>Bacteria</taxon>
        <taxon>Pseudomonadati</taxon>
        <taxon>Pseudomonadota</taxon>
        <taxon>Alphaproteobacteria</taxon>
        <taxon>Hyphomicrobiales</taxon>
        <taxon>Rhizobiaceae</taxon>
        <taxon>Rhizobium/Agrobacterium group</taxon>
        <taxon>Rhizobium</taxon>
    </lineage>
</organism>
<dbReference type="PIRSF" id="PIRSF006066">
    <property type="entry name" value="HI0050"/>
    <property type="match status" value="1"/>
</dbReference>
<evidence type="ECO:0000256" key="6">
    <source>
        <dbReference type="ARBA" id="ARBA00023136"/>
    </source>
</evidence>
<keyword evidence="7" id="KW-0813">Transport</keyword>
<dbReference type="EMBL" id="CP006986">
    <property type="protein sequence ID" value="AIC27431.1"/>
    <property type="molecule type" value="Genomic_DNA"/>
</dbReference>
<feature type="transmembrane region" description="Helical" evidence="7">
    <location>
        <begin position="267"/>
        <end position="291"/>
    </location>
</feature>